<name>A0A4Y2EHL3_ARAVE</name>
<comment type="caution">
    <text evidence="2">The sequence shown here is derived from an EMBL/GenBank/DDBJ whole genome shotgun (WGS) entry which is preliminary data.</text>
</comment>
<evidence type="ECO:0000313" key="2">
    <source>
        <dbReference type="EMBL" id="GBM27568.1"/>
    </source>
</evidence>
<feature type="compositionally biased region" description="Polar residues" evidence="1">
    <location>
        <begin position="1"/>
        <end position="11"/>
    </location>
</feature>
<evidence type="ECO:0000256" key="1">
    <source>
        <dbReference type="SAM" id="MobiDB-lite"/>
    </source>
</evidence>
<accession>A0A4Y2EHL3</accession>
<gene>
    <name evidence="2" type="ORF">AVEN_97082_1</name>
</gene>
<organism evidence="2 3">
    <name type="scientific">Araneus ventricosus</name>
    <name type="common">Orbweaver spider</name>
    <name type="synonym">Epeira ventricosa</name>
    <dbReference type="NCBI Taxonomy" id="182803"/>
    <lineage>
        <taxon>Eukaryota</taxon>
        <taxon>Metazoa</taxon>
        <taxon>Ecdysozoa</taxon>
        <taxon>Arthropoda</taxon>
        <taxon>Chelicerata</taxon>
        <taxon>Arachnida</taxon>
        <taxon>Araneae</taxon>
        <taxon>Araneomorphae</taxon>
        <taxon>Entelegynae</taxon>
        <taxon>Araneoidea</taxon>
        <taxon>Araneidae</taxon>
        <taxon>Araneus</taxon>
    </lineage>
</organism>
<evidence type="ECO:0000313" key="3">
    <source>
        <dbReference type="Proteomes" id="UP000499080"/>
    </source>
</evidence>
<feature type="region of interest" description="Disordered" evidence="1">
    <location>
        <begin position="1"/>
        <end position="74"/>
    </location>
</feature>
<dbReference type="Proteomes" id="UP000499080">
    <property type="component" value="Unassembled WGS sequence"/>
</dbReference>
<sequence>MTSVGCSTSNMGARVGTASSPEELRQNVDAADIENDTSSSHFNATDEAESTDNSSSENEDVEQSKYKKHMLQFC</sequence>
<reference evidence="2 3" key="1">
    <citation type="journal article" date="2019" name="Sci. Rep.">
        <title>Orb-weaving spider Araneus ventricosus genome elucidates the spidroin gene catalogue.</title>
        <authorList>
            <person name="Kono N."/>
            <person name="Nakamura H."/>
            <person name="Ohtoshi R."/>
            <person name="Moran D.A.P."/>
            <person name="Shinohara A."/>
            <person name="Yoshida Y."/>
            <person name="Fujiwara M."/>
            <person name="Mori M."/>
            <person name="Tomita M."/>
            <person name="Arakawa K."/>
        </authorList>
    </citation>
    <scope>NUCLEOTIDE SEQUENCE [LARGE SCALE GENOMIC DNA]</scope>
</reference>
<dbReference type="AlphaFoldDB" id="A0A4Y2EHL3"/>
<protein>
    <submittedName>
        <fullName evidence="2">Uncharacterized protein</fullName>
    </submittedName>
</protein>
<keyword evidence="3" id="KW-1185">Reference proteome</keyword>
<proteinExistence type="predicted"/>
<dbReference type="EMBL" id="BGPR01000589">
    <property type="protein sequence ID" value="GBM27568.1"/>
    <property type="molecule type" value="Genomic_DNA"/>
</dbReference>